<feature type="compositionally biased region" description="Basic residues" evidence="1">
    <location>
        <begin position="493"/>
        <end position="502"/>
    </location>
</feature>
<feature type="compositionally biased region" description="Polar residues" evidence="1">
    <location>
        <begin position="532"/>
        <end position="554"/>
    </location>
</feature>
<feature type="compositionally biased region" description="Basic residues" evidence="1">
    <location>
        <begin position="318"/>
        <end position="327"/>
    </location>
</feature>
<feature type="compositionally biased region" description="Low complexity" evidence="1">
    <location>
        <begin position="736"/>
        <end position="761"/>
    </location>
</feature>
<reference evidence="3" key="1">
    <citation type="journal article" date="2013" name="Genome Announc.">
        <title>Genome sequence of the basidiomycetous yeast Pseudozyma antarctica T-34, a producer of the glycolipid biosurfactants mannosylerythritol lipids.</title>
        <authorList>
            <person name="Morita T."/>
            <person name="Koike H."/>
            <person name="Koyama Y."/>
            <person name="Hagiwara H."/>
            <person name="Ito E."/>
            <person name="Fukuoka T."/>
            <person name="Imura T."/>
            <person name="Machida M."/>
            <person name="Kitamoto D."/>
        </authorList>
    </citation>
    <scope>NUCLEOTIDE SEQUENCE [LARGE SCALE GENOMIC DNA]</scope>
    <source>
        <strain evidence="3">T-34</strain>
    </source>
</reference>
<feature type="compositionally biased region" description="Gly residues" evidence="1">
    <location>
        <begin position="886"/>
        <end position="897"/>
    </location>
</feature>
<proteinExistence type="predicted"/>
<feature type="region of interest" description="Disordered" evidence="1">
    <location>
        <begin position="658"/>
        <end position="690"/>
    </location>
</feature>
<dbReference type="EMBL" id="DF196773">
    <property type="protein sequence ID" value="GAC72750.1"/>
    <property type="molecule type" value="Genomic_DNA"/>
</dbReference>
<dbReference type="Proteomes" id="UP000011976">
    <property type="component" value="Unassembled WGS sequence"/>
</dbReference>
<feature type="region of interest" description="Disordered" evidence="1">
    <location>
        <begin position="836"/>
        <end position="922"/>
    </location>
</feature>
<feature type="region of interest" description="Disordered" evidence="1">
    <location>
        <begin position="463"/>
        <end position="623"/>
    </location>
</feature>
<gene>
    <name evidence="2" type="ORF">PANT_7c00254</name>
</gene>
<organism evidence="2 3">
    <name type="scientific">Pseudozyma antarctica (strain T-34)</name>
    <name type="common">Yeast</name>
    <name type="synonym">Candida antarctica</name>
    <dbReference type="NCBI Taxonomy" id="1151754"/>
    <lineage>
        <taxon>Eukaryota</taxon>
        <taxon>Fungi</taxon>
        <taxon>Dikarya</taxon>
        <taxon>Basidiomycota</taxon>
        <taxon>Ustilaginomycotina</taxon>
        <taxon>Ustilaginomycetes</taxon>
        <taxon>Ustilaginales</taxon>
        <taxon>Ustilaginaceae</taxon>
        <taxon>Moesziomyces</taxon>
    </lineage>
</organism>
<protein>
    <submittedName>
        <fullName evidence="2">Uncharacterized protein</fullName>
    </submittedName>
</protein>
<feature type="compositionally biased region" description="Basic and acidic residues" evidence="1">
    <location>
        <begin position="394"/>
        <end position="404"/>
    </location>
</feature>
<feature type="region of interest" description="Disordered" evidence="1">
    <location>
        <begin position="318"/>
        <end position="433"/>
    </location>
</feature>
<feature type="compositionally biased region" description="Low complexity" evidence="1">
    <location>
        <begin position="91"/>
        <end position="108"/>
    </location>
</feature>
<feature type="compositionally biased region" description="Polar residues" evidence="1">
    <location>
        <begin position="154"/>
        <end position="166"/>
    </location>
</feature>
<feature type="compositionally biased region" description="Basic and acidic residues" evidence="1">
    <location>
        <begin position="483"/>
        <end position="492"/>
    </location>
</feature>
<dbReference type="AlphaFoldDB" id="M9LZG5"/>
<evidence type="ECO:0000256" key="1">
    <source>
        <dbReference type="SAM" id="MobiDB-lite"/>
    </source>
</evidence>
<feature type="compositionally biased region" description="Low complexity" evidence="1">
    <location>
        <begin position="518"/>
        <end position="531"/>
    </location>
</feature>
<feature type="compositionally biased region" description="Polar residues" evidence="1">
    <location>
        <begin position="339"/>
        <end position="368"/>
    </location>
</feature>
<sequence length="922" mass="97833">MPSTGHAAPHRPPPDSTLSPAQHHDISLELFHRFMTYETSWNHDPSPHHAHPPASPDAALRSCSSPTFSATSGLPIPDPRREIRAMPTRKSQSSASARPSASPAVPTALPHLLADEETASSSTPSHASPRTPDCLFNGAAAASNHGRAPPTDSHALSSQFQQLSVQPSHHPSSDKSPHASHQPADPSATTAAFRFPTLPSKLTDESYHYRQRAAHFILLWSQEAAPERLSAFNRRALPLVGNPSATTNPTRKDADRRTILGGLPAPSATFDKSCASTAGADTDSVDSHHHELDSDDDDAQVDQDCLDFDACQAAHLGNNKKKRKSSRFSHPGPSGPALLTTSNTSTKQPVSNVSLPDQASARPASSSTDHPRRDGALSDKTNIPAHEAAPASLNHDKDSPHDELGGTSSTQAQPSASPLRLPPRRSAGEHRRTLLRSRIRLRLSHAILKRKLDRLEADARAHRELSERAAHAHPPTLNPADQEASHSPERRMPPKRISKAGKRAQAIRGGNTSAKPLTIAEIRARTAAAAASGSTPSNQESSQLQASPRPQASPQRRAVSPVAERIKTPPSKPVNGRDTPSKAGTPSKAEGRTSRRPSRSSAEPGPRPVEHAEDVKPGVVPPAGKFQFRMASAVSLRLREVRSQLDAATRNLFGSANGGVPAPIGPPPADPNGAVSAPQGAQSDSRQREPLAWDELPPWVQGALTYQQQQADADSRLARSSPRPAIAHDAKPAPLPSSHAAPPRAEPRAAAGKVKAAAGRRNAPRKAAAEPAHQHGSGCRHGHGPGHGSSRAHGTGSALFTADDWICVFCEYELYYGETPLMLRACRSRKKLVQGKARAKGKGRAAGAKAASERTAATSHHDHGQSEQAAHSCCGHDHASTAGSDEYGGYGGRSGGHGHAHDERDRCDCGNSIHSSDFDDDQ</sequence>
<feature type="region of interest" description="Disordered" evidence="1">
    <location>
        <begin position="1"/>
        <end position="23"/>
    </location>
</feature>
<evidence type="ECO:0000313" key="2">
    <source>
        <dbReference type="EMBL" id="GAC72750.1"/>
    </source>
</evidence>
<evidence type="ECO:0000313" key="3">
    <source>
        <dbReference type="Proteomes" id="UP000011976"/>
    </source>
</evidence>
<feature type="compositionally biased region" description="Basic and acidic residues" evidence="1">
    <location>
        <begin position="899"/>
        <end position="908"/>
    </location>
</feature>
<dbReference type="OrthoDB" id="2556013at2759"/>
<feature type="region of interest" description="Disordered" evidence="1">
    <location>
        <begin position="706"/>
        <end position="793"/>
    </location>
</feature>
<name>M9LZG5_PSEA3</name>
<accession>M9LZG5</accession>
<feature type="region of interest" description="Disordered" evidence="1">
    <location>
        <begin position="42"/>
        <end position="193"/>
    </location>
</feature>
<feature type="region of interest" description="Disordered" evidence="1">
    <location>
        <begin position="239"/>
        <end position="297"/>
    </location>
</feature>
<feature type="compositionally biased region" description="Polar residues" evidence="1">
    <location>
        <begin position="62"/>
        <end position="72"/>
    </location>
</feature>
<feature type="compositionally biased region" description="Low complexity" evidence="1">
    <location>
        <begin position="119"/>
        <end position="129"/>
    </location>
</feature>